<proteinExistence type="predicted"/>
<organism evidence="2 3">
    <name type="scientific">Luteibacter jiangsuensis</name>
    <dbReference type="NCBI Taxonomy" id="637577"/>
    <lineage>
        <taxon>Bacteria</taxon>
        <taxon>Pseudomonadati</taxon>
        <taxon>Pseudomonadota</taxon>
        <taxon>Gammaproteobacteria</taxon>
        <taxon>Lysobacterales</taxon>
        <taxon>Rhodanobacteraceae</taxon>
        <taxon>Luteibacter</taxon>
    </lineage>
</organism>
<accession>A0ABT9SX91</accession>
<evidence type="ECO:0000256" key="1">
    <source>
        <dbReference type="SAM" id="Phobius"/>
    </source>
</evidence>
<dbReference type="EMBL" id="JAUSSK010000002">
    <property type="protein sequence ID" value="MDQ0009400.1"/>
    <property type="molecule type" value="Genomic_DNA"/>
</dbReference>
<keyword evidence="1" id="KW-0812">Transmembrane</keyword>
<sequence>MEILYVLLIVVLTAATIGFLMICDRLGRR</sequence>
<reference evidence="2 3" key="1">
    <citation type="submission" date="2023-07" db="EMBL/GenBank/DDBJ databases">
        <title>Sorghum-associated microbial communities from plants grown in Nebraska, USA.</title>
        <authorList>
            <person name="Schachtman D."/>
        </authorList>
    </citation>
    <scope>NUCLEOTIDE SEQUENCE [LARGE SCALE GENOMIC DNA]</scope>
    <source>
        <strain evidence="2 3">CC60</strain>
    </source>
</reference>
<keyword evidence="1" id="KW-0472">Membrane</keyword>
<evidence type="ECO:0008006" key="4">
    <source>
        <dbReference type="Google" id="ProtNLM"/>
    </source>
</evidence>
<keyword evidence="1" id="KW-1133">Transmembrane helix</keyword>
<protein>
    <recommendedName>
        <fullName evidence="4">Secreted protein with PEP-CTERM sorting signal</fullName>
    </recommendedName>
</protein>
<dbReference type="Proteomes" id="UP001237737">
    <property type="component" value="Unassembled WGS sequence"/>
</dbReference>
<comment type="caution">
    <text evidence="2">The sequence shown here is derived from an EMBL/GenBank/DDBJ whole genome shotgun (WGS) entry which is preliminary data.</text>
</comment>
<gene>
    <name evidence="2" type="ORF">J2T07_001577</name>
</gene>
<evidence type="ECO:0000313" key="3">
    <source>
        <dbReference type="Proteomes" id="UP001237737"/>
    </source>
</evidence>
<feature type="transmembrane region" description="Helical" evidence="1">
    <location>
        <begin position="6"/>
        <end position="23"/>
    </location>
</feature>
<name>A0ABT9SX91_9GAMM</name>
<evidence type="ECO:0000313" key="2">
    <source>
        <dbReference type="EMBL" id="MDQ0009400.1"/>
    </source>
</evidence>
<keyword evidence="3" id="KW-1185">Reference proteome</keyword>